<sequence length="331" mass="39725">MSNKITLILVFLCTQFICSQTIRPEIQKLVDEIQKENIITSEFINYEGSKSLQFDRCFLFDSLVSKKETLELIKHKSSIIRSISFKKLCQIDSELAKKFLQNNLYDYETIRIKQGCIVSYIKVSDDFIKSFLYYSPKENYESNKEFFEKLKTQILLDSNCHLDYKSSLIRHLEINENNYELIRRLAIEGKEPDAIILIAKYKKQEDKSIIINCFGEEDIESYAIHAVKYFPDKDFFPYLIKVFKNEWKERYYSYPKWRNLYQSLAQYPDEIETLNIFNKTISARNKFRKRTLGKYLWIATTKYPNPKFEIYKSQIKIEEDKYLLQREMEID</sequence>
<accession>A0ABX0IP78</accession>
<proteinExistence type="predicted"/>
<keyword evidence="2" id="KW-1185">Reference proteome</keyword>
<name>A0ABX0IP78_9FLAO</name>
<protein>
    <recommendedName>
        <fullName evidence="3">HEAT repeat domain-containing protein</fullName>
    </recommendedName>
</protein>
<gene>
    <name evidence="1" type="ORF">FIA58_005030</name>
</gene>
<evidence type="ECO:0000313" key="2">
    <source>
        <dbReference type="Proteomes" id="UP000817854"/>
    </source>
</evidence>
<dbReference type="RefSeq" id="WP_140960746.1">
    <property type="nucleotide sequence ID" value="NZ_VEVQ02000003.1"/>
</dbReference>
<evidence type="ECO:0008006" key="3">
    <source>
        <dbReference type="Google" id="ProtNLM"/>
    </source>
</evidence>
<evidence type="ECO:0000313" key="1">
    <source>
        <dbReference type="EMBL" id="NHN25036.1"/>
    </source>
</evidence>
<dbReference type="EMBL" id="VEVQ02000003">
    <property type="protein sequence ID" value="NHN25036.1"/>
    <property type="molecule type" value="Genomic_DNA"/>
</dbReference>
<organism evidence="1 2">
    <name type="scientific">Flavobacterium jejuense</name>
    <dbReference type="NCBI Taxonomy" id="1544455"/>
    <lineage>
        <taxon>Bacteria</taxon>
        <taxon>Pseudomonadati</taxon>
        <taxon>Bacteroidota</taxon>
        <taxon>Flavobacteriia</taxon>
        <taxon>Flavobacteriales</taxon>
        <taxon>Flavobacteriaceae</taxon>
        <taxon>Flavobacterium</taxon>
    </lineage>
</organism>
<dbReference type="Proteomes" id="UP000817854">
    <property type="component" value="Unassembled WGS sequence"/>
</dbReference>
<reference evidence="2" key="1">
    <citation type="submission" date="2019-05" db="EMBL/GenBank/DDBJ databases">
        <title>Flavobacterium profundi sp. nov., isolated from a deep-sea seamount.</title>
        <authorList>
            <person name="Zhang D.-C."/>
        </authorList>
    </citation>
    <scope>NUCLEOTIDE SEQUENCE [LARGE SCALE GENOMIC DNA]</scope>
    <source>
        <strain evidence="2">EC11</strain>
    </source>
</reference>
<reference evidence="1 2" key="3">
    <citation type="submission" date="2020-02" db="EMBL/GenBank/DDBJ databases">
        <title>Flavobacterium profundi sp. nov., isolated from a deep-sea seamount.</title>
        <authorList>
            <person name="Zhang D.-C."/>
        </authorList>
    </citation>
    <scope>NUCLEOTIDE SEQUENCE [LARGE SCALE GENOMIC DNA]</scope>
    <source>
        <strain evidence="1 2">EC11</strain>
    </source>
</reference>
<comment type="caution">
    <text evidence="1">The sequence shown here is derived from an EMBL/GenBank/DDBJ whole genome shotgun (WGS) entry which is preliminary data.</text>
</comment>
<reference evidence="1 2" key="2">
    <citation type="submission" date="2019-05" db="EMBL/GenBank/DDBJ databases">
        <authorList>
            <person name="Lianzixin W."/>
        </authorList>
    </citation>
    <scope>NUCLEOTIDE SEQUENCE [LARGE SCALE GENOMIC DNA]</scope>
    <source>
        <strain evidence="1 2">EC11</strain>
    </source>
</reference>